<sequence length="324" mass="33548">MVLPRRNLCRRIALAAFACLGLAGGAYAQSCEALKAEYRTLGGGSGVARQEYGQLVGVYQQLNCGGGGFLFFGPPAACRGIGARLRSLQGVMASGGGEDVRVRKAQLRAEIAQACGDGEHASAARGFSPRGGKRLVCVRACDGFYFPLANRPEDGDSESLCQALCPGSETTVFRMPEGGAIQEAVSSRGQAYMDLPNALKYRTSVDKSCACKGEGQSWTEALARAETMIARRGSDIVVDAKIAAKLSQAVNAKAVAANRKPVREEPIENDIVVRPASTAAATPASTTNEAAAAPLVSRVRVIGLTPAAAQAGAAEIQTGAVTSP</sequence>
<dbReference type="Pfam" id="PF11064">
    <property type="entry name" value="DUF2865"/>
    <property type="match status" value="1"/>
</dbReference>
<organism evidence="2 3">
    <name type="scientific">Alsobacter metallidurans</name>
    <dbReference type="NCBI Taxonomy" id="340221"/>
    <lineage>
        <taxon>Bacteria</taxon>
        <taxon>Pseudomonadati</taxon>
        <taxon>Pseudomonadota</taxon>
        <taxon>Alphaproteobacteria</taxon>
        <taxon>Hyphomicrobiales</taxon>
        <taxon>Alsobacteraceae</taxon>
        <taxon>Alsobacter</taxon>
    </lineage>
</organism>
<comment type="caution">
    <text evidence="2">The sequence shown here is derived from an EMBL/GenBank/DDBJ whole genome shotgun (WGS) entry which is preliminary data.</text>
</comment>
<keyword evidence="1" id="KW-0732">Signal</keyword>
<feature type="chain" id="PRO_5037365081" description="DUF2865 domain-containing protein" evidence="1">
    <location>
        <begin position="29"/>
        <end position="324"/>
    </location>
</feature>
<dbReference type="EMBL" id="BMES01000002">
    <property type="protein sequence ID" value="GGH28340.1"/>
    <property type="molecule type" value="Genomic_DNA"/>
</dbReference>
<feature type="signal peptide" evidence="1">
    <location>
        <begin position="1"/>
        <end position="28"/>
    </location>
</feature>
<dbReference type="AlphaFoldDB" id="A0A917IAG4"/>
<evidence type="ECO:0008006" key="4">
    <source>
        <dbReference type="Google" id="ProtNLM"/>
    </source>
</evidence>
<evidence type="ECO:0000313" key="2">
    <source>
        <dbReference type="EMBL" id="GGH28340.1"/>
    </source>
</evidence>
<accession>A0A917IAG4</accession>
<dbReference type="Proteomes" id="UP000603912">
    <property type="component" value="Unassembled WGS sequence"/>
</dbReference>
<keyword evidence="3" id="KW-1185">Reference proteome</keyword>
<proteinExistence type="predicted"/>
<reference evidence="2" key="1">
    <citation type="journal article" date="2014" name="Int. J. Syst. Evol. Microbiol.">
        <title>Complete genome sequence of Corynebacterium casei LMG S-19264T (=DSM 44701T), isolated from a smear-ripened cheese.</title>
        <authorList>
            <consortium name="US DOE Joint Genome Institute (JGI-PGF)"/>
            <person name="Walter F."/>
            <person name="Albersmeier A."/>
            <person name="Kalinowski J."/>
            <person name="Ruckert C."/>
        </authorList>
    </citation>
    <scope>NUCLEOTIDE SEQUENCE</scope>
    <source>
        <strain evidence="2">CGMCC 1.12214</strain>
    </source>
</reference>
<protein>
    <recommendedName>
        <fullName evidence="4">DUF2865 domain-containing protein</fullName>
    </recommendedName>
</protein>
<dbReference type="InterPro" id="IPR021293">
    <property type="entry name" value="DUF2865"/>
</dbReference>
<reference evidence="2" key="2">
    <citation type="submission" date="2020-09" db="EMBL/GenBank/DDBJ databases">
        <authorList>
            <person name="Sun Q."/>
            <person name="Zhou Y."/>
        </authorList>
    </citation>
    <scope>NUCLEOTIDE SEQUENCE</scope>
    <source>
        <strain evidence="2">CGMCC 1.12214</strain>
    </source>
</reference>
<evidence type="ECO:0000313" key="3">
    <source>
        <dbReference type="Proteomes" id="UP000603912"/>
    </source>
</evidence>
<evidence type="ECO:0000256" key="1">
    <source>
        <dbReference type="SAM" id="SignalP"/>
    </source>
</evidence>
<gene>
    <name evidence="2" type="ORF">GCM10007036_37480</name>
</gene>
<name>A0A917IAG4_9HYPH</name>